<proteinExistence type="predicted"/>
<protein>
    <submittedName>
        <fullName evidence="2">Protamine p1</fullName>
    </submittedName>
</protein>
<accession>L2GH56</accession>
<feature type="compositionally biased region" description="Polar residues" evidence="1">
    <location>
        <begin position="627"/>
        <end position="641"/>
    </location>
</feature>
<dbReference type="EMBL" id="KB020284">
    <property type="protein sequence ID" value="ELA37962.1"/>
    <property type="molecule type" value="Genomic_DNA"/>
</dbReference>
<feature type="compositionally biased region" description="Basic and acidic residues" evidence="1">
    <location>
        <begin position="1007"/>
        <end position="1027"/>
    </location>
</feature>
<feature type="region of interest" description="Disordered" evidence="1">
    <location>
        <begin position="813"/>
        <end position="891"/>
    </location>
</feature>
<feature type="region of interest" description="Disordered" evidence="1">
    <location>
        <begin position="588"/>
        <end position="662"/>
    </location>
</feature>
<feature type="compositionally biased region" description="Acidic residues" evidence="1">
    <location>
        <begin position="399"/>
        <end position="420"/>
    </location>
</feature>
<dbReference type="HOGENOM" id="CLU_011503_0_0_1"/>
<feature type="region of interest" description="Disordered" evidence="1">
    <location>
        <begin position="495"/>
        <end position="567"/>
    </location>
</feature>
<feature type="compositionally biased region" description="Polar residues" evidence="1">
    <location>
        <begin position="185"/>
        <end position="196"/>
    </location>
</feature>
<feature type="compositionally biased region" description="Basic and acidic residues" evidence="1">
    <location>
        <begin position="440"/>
        <end position="451"/>
    </location>
</feature>
<dbReference type="STRING" id="1213859.L2GH56"/>
<feature type="compositionally biased region" description="Polar residues" evidence="1">
    <location>
        <begin position="590"/>
        <end position="602"/>
    </location>
</feature>
<gene>
    <name evidence="2" type="ORF">CGGC5_2793</name>
</gene>
<organism evidence="2">
    <name type="scientific">Colletotrichum fructicola (strain Nara gc5)</name>
    <name type="common">Anthracnose fungus</name>
    <name type="synonym">Colletotrichum gloeosporioides (strain Nara gc5)</name>
    <dbReference type="NCBI Taxonomy" id="1213859"/>
    <lineage>
        <taxon>Eukaryota</taxon>
        <taxon>Fungi</taxon>
        <taxon>Dikarya</taxon>
        <taxon>Ascomycota</taxon>
        <taxon>Pezizomycotina</taxon>
        <taxon>Sordariomycetes</taxon>
        <taxon>Hypocreomycetidae</taxon>
        <taxon>Glomerellales</taxon>
        <taxon>Glomerellaceae</taxon>
        <taxon>Colletotrichum</taxon>
        <taxon>Colletotrichum gloeosporioides species complex</taxon>
    </lineage>
</organism>
<evidence type="ECO:0000313" key="2">
    <source>
        <dbReference type="EMBL" id="ELA37962.1"/>
    </source>
</evidence>
<sequence>MKARPTHRLFVQFGSPSEPLLAFAKDWRVQFLDDEPFCDPARDDAEVFCEGSDDEYYDSPEERRRRIEDAAHRYLSGQAPVLLTSVLRGPFEGPDAKGWVNPWRSKRSRNPPVAVVETVAEAEVAESELSDAGDTGSCHLPSPRSLDQVGVTANPHMTAEDLERVHAWRSATDSAIQPDDEPTWSFASDISLSQSQSHRKRRSMGSDWLKRKDNKRRKAEEEDVEGASIVALPKTQHPGQSRDLSQDMYGTLPLIMDETAQSLPGTQSQSRSSRRALQRSNKSSSQQLPPQTPAKPTASPEEENPAPLSTPIQTPPSAKMSKTTPQTNAREEAPAEVDVEMQAKDTHDSIEVKIELETQEDESFLFRARPRSRGTAANASVAINDEHHSSFSAPAMPDTESESESESDSEPAEEAMDLDGETCFPDDTKATSPESSRAGENPKEDVADNRQPDAGTKGTLLQLAADLASGIAMRRTVISETTDMAETVHCAVATKQKETNAQEPVSASQERTIVAQPESPQKQKHTHTEPGNEEVPAEQEQTAAVPLDLPEKQRASTPKQVPPQPTPAVVLDQQTAAAVSPVMQDLPVSSAAQEISQQSPWSKTEMPRPSSPCPPAQSAEHQDHSYTTETPMGGQKYTNPETPMVQDDEFEPTPMNSKHMPHSESMIGIVRTDIQRSEDYASSSIQPDDVTPARESPALPASQQSPWKADVPAVAPVRQLQSIRENSQHSFLDPSYQSPWASSPVKMRQAAAEALAFNSFNSPMPASPSPLASSTSAYVPTPLAEPVIEQESVPPMETVRASTPEPILEIKRFANFMSPSPERPRRQPKRARVSGGHLPSTQNLLAATVDNPWDATPRPTKRVRWVPEVEGGEFPDSSDPATPLVNRTASPPPELAVADLPTGEDDQFQKHFQAVSRRTKITHRLLPSASQQVLESPGPMAMAEAFVTADALGAKAAAPEAHMVAHDVPRASQQPLQLVSQEVDDVDAVLENLNEFIDMCDVQADLERTKEEERQEREKREREKQDQQKNGITSSQLFGRFSSGGFLDAGVWD</sequence>
<evidence type="ECO:0000256" key="1">
    <source>
        <dbReference type="SAM" id="MobiDB-lite"/>
    </source>
</evidence>
<feature type="region of interest" description="Disordered" evidence="1">
    <location>
        <begin position="675"/>
        <end position="710"/>
    </location>
</feature>
<reference evidence="2" key="1">
    <citation type="submission" date="2012-08" db="EMBL/GenBank/DDBJ databases">
        <title>Genome analysis of Colletotrichum orbiculare and Colletotrichum fructicola.</title>
        <authorList>
            <person name="Gan P.H.P."/>
            <person name="Ikeda K."/>
            <person name="Irieda H."/>
            <person name="Narusaka M."/>
            <person name="O'Connell R.J."/>
            <person name="Narusaka Y."/>
            <person name="Takano Y."/>
            <person name="Kubo Y."/>
            <person name="Shirasu K."/>
        </authorList>
    </citation>
    <scope>NUCLEOTIDE SEQUENCE</scope>
    <source>
        <strain evidence="2">Nara gc5</strain>
    </source>
</reference>
<feature type="compositionally biased region" description="Basic and acidic residues" evidence="1">
    <location>
        <begin position="341"/>
        <end position="356"/>
    </location>
</feature>
<name>L2GH56_COLFN</name>
<feature type="compositionally biased region" description="Polar residues" evidence="1">
    <location>
        <begin position="310"/>
        <end position="328"/>
    </location>
</feature>
<feature type="region of interest" description="Disordered" evidence="1">
    <location>
        <begin position="1007"/>
        <end position="1053"/>
    </location>
</feature>
<feature type="region of interest" description="Disordered" evidence="1">
    <location>
        <begin position="171"/>
        <end position="458"/>
    </location>
</feature>
<feature type="region of interest" description="Disordered" evidence="1">
    <location>
        <begin position="125"/>
        <end position="149"/>
    </location>
</feature>
<feature type="compositionally biased region" description="Polar residues" evidence="1">
    <location>
        <begin position="501"/>
        <end position="511"/>
    </location>
</feature>
<dbReference type="AlphaFoldDB" id="L2GH56"/>